<sequence length="51" mass="5819">MPVPKKRLSKAKTRTRKTLWKQEARDKAEKALALALSLLKRRVSDQAGTDK</sequence>
<keyword evidence="2" id="KW-0150">Chloroplast</keyword>
<accession>A0A097KNX4</accession>
<dbReference type="EMBL" id="KM462878">
    <property type="protein sequence ID" value="AIT94870.1"/>
    <property type="molecule type" value="Genomic_DNA"/>
</dbReference>
<feature type="region of interest" description="Disordered" evidence="1">
    <location>
        <begin position="1"/>
        <end position="22"/>
    </location>
</feature>
<dbReference type="RefSeq" id="YP_009106039.1">
    <property type="nucleotide sequence ID" value="NC_025539.1"/>
</dbReference>
<organism evidence="2">
    <name type="scientific">Choricystis parasitica</name>
    <dbReference type="NCBI Taxonomy" id="41300"/>
    <lineage>
        <taxon>Eukaryota</taxon>
        <taxon>Viridiplantae</taxon>
        <taxon>Chlorophyta</taxon>
        <taxon>core chlorophytes</taxon>
        <taxon>Trebouxiophyceae</taxon>
        <taxon>Trebouxiophyceae incertae sedis</taxon>
        <taxon>Choricystis clade</taxon>
        <taxon>Choricystis</taxon>
    </lineage>
</organism>
<reference evidence="2" key="1">
    <citation type="journal article" date="2014" name="BMC Evol. Biol.">
        <title>Chloroplast phylogenomic analysis resolves deep-level relationships within the green algal class Trebouxiophyceae.</title>
        <authorList>
            <person name="Lemieux C."/>
            <person name="Otis C."/>
            <person name="Turmel M."/>
        </authorList>
    </citation>
    <scope>NUCLEOTIDE SEQUENCE</scope>
</reference>
<keyword evidence="2" id="KW-0689">Ribosomal protein</keyword>
<dbReference type="GeneID" id="22160158"/>
<keyword evidence="2" id="KW-0687">Ribonucleoprotein</keyword>
<gene>
    <name evidence="2" type="primary">rpl32</name>
</gene>
<dbReference type="AlphaFoldDB" id="A0A097KNX4"/>
<evidence type="ECO:0000313" key="2">
    <source>
        <dbReference type="EMBL" id="AIT94870.1"/>
    </source>
</evidence>
<dbReference type="GO" id="GO:0005840">
    <property type="term" value="C:ribosome"/>
    <property type="evidence" value="ECO:0007669"/>
    <property type="project" value="UniProtKB-KW"/>
</dbReference>
<geneLocation type="chloroplast" evidence="2"/>
<protein>
    <submittedName>
        <fullName evidence="2">Ribosomal protein L32</fullName>
    </submittedName>
</protein>
<feature type="compositionally biased region" description="Basic residues" evidence="1">
    <location>
        <begin position="1"/>
        <end position="19"/>
    </location>
</feature>
<evidence type="ECO:0000256" key="1">
    <source>
        <dbReference type="SAM" id="MobiDB-lite"/>
    </source>
</evidence>
<keyword evidence="2" id="KW-0934">Plastid</keyword>
<name>A0A097KNX4_9CHLO</name>
<proteinExistence type="predicted"/>